<evidence type="ECO:0000256" key="15">
    <source>
        <dbReference type="ARBA" id="ARBA00076004"/>
    </source>
</evidence>
<keyword evidence="7" id="KW-0482">Metalloprotease</keyword>
<dbReference type="GO" id="GO:0046872">
    <property type="term" value="F:metal ion binding"/>
    <property type="evidence" value="ECO:0007669"/>
    <property type="project" value="UniProtKB-KW"/>
</dbReference>
<protein>
    <recommendedName>
        <fullName evidence="13">Cytosol non-specific dipeptidase</fullName>
        <ecNumber evidence="10">3.4.13.18</ecNumber>
    </recommendedName>
    <alternativeName>
        <fullName evidence="16">Aminoacyl-histidine dipeptidase</fullName>
    </alternativeName>
    <alternativeName>
        <fullName evidence="15">Beta-alanyl-histidine dipeptidase</fullName>
    </alternativeName>
    <alternativeName>
        <fullName evidence="14">Carnosinase</fullName>
    </alternativeName>
    <alternativeName>
        <fullName evidence="11">Peptidase D</fullName>
    </alternativeName>
    <alternativeName>
        <fullName evidence="17">Xaa-His dipeptidase</fullName>
    </alternativeName>
</protein>
<evidence type="ECO:0000256" key="2">
    <source>
        <dbReference type="ARBA" id="ARBA00001947"/>
    </source>
</evidence>
<dbReference type="EMBL" id="ADLD01000013">
    <property type="protein sequence ID" value="EHB91272.1"/>
    <property type="molecule type" value="Genomic_DNA"/>
</dbReference>
<comment type="caution">
    <text evidence="19">The sequence shown here is derived from an EMBL/GenBank/DDBJ whole genome shotgun (WGS) entry which is preliminary data.</text>
</comment>
<keyword evidence="4" id="KW-0479">Metal-binding</keyword>
<evidence type="ECO:0000256" key="7">
    <source>
        <dbReference type="ARBA" id="ARBA00023049"/>
    </source>
</evidence>
<evidence type="ECO:0000256" key="11">
    <source>
        <dbReference type="ARBA" id="ARBA00044252"/>
    </source>
</evidence>
<evidence type="ECO:0000256" key="5">
    <source>
        <dbReference type="ARBA" id="ARBA00022801"/>
    </source>
</evidence>
<dbReference type="STRING" id="742725.HMPREF9450_01321"/>
<dbReference type="FunFam" id="3.40.630.10:FF:000018">
    <property type="entry name" value="Aminoacyl-histidine dipeptidase PepD"/>
    <property type="match status" value="1"/>
</dbReference>
<dbReference type="NCBIfam" id="TIGR01893">
    <property type="entry name" value="aa-his-dipept"/>
    <property type="match status" value="1"/>
</dbReference>
<dbReference type="PANTHER" id="PTHR43501:SF1">
    <property type="entry name" value="CYTOSOL NON-SPECIFIC DIPEPTIDASE"/>
    <property type="match status" value="1"/>
</dbReference>
<name>G5H9K6_9BACT</name>
<proteinExistence type="inferred from homology"/>
<dbReference type="GO" id="GO:0006508">
    <property type="term" value="P:proteolysis"/>
    <property type="evidence" value="ECO:0007669"/>
    <property type="project" value="UniProtKB-KW"/>
</dbReference>
<comment type="cofactor">
    <cofactor evidence="1">
        <name>Co(2+)</name>
        <dbReference type="ChEBI" id="CHEBI:48828"/>
    </cofactor>
</comment>
<evidence type="ECO:0000256" key="9">
    <source>
        <dbReference type="ARBA" id="ARBA00036421"/>
    </source>
</evidence>
<keyword evidence="3" id="KW-0645">Protease</keyword>
<keyword evidence="6" id="KW-0862">Zinc</keyword>
<dbReference type="InterPro" id="IPR002933">
    <property type="entry name" value="Peptidase_M20"/>
</dbReference>
<keyword evidence="8" id="KW-0170">Cobalt</keyword>
<dbReference type="MEROPS" id="M20.012"/>
<evidence type="ECO:0000256" key="17">
    <source>
        <dbReference type="ARBA" id="ARBA00078074"/>
    </source>
</evidence>
<dbReference type="Pfam" id="PF07687">
    <property type="entry name" value="M20_dimer"/>
    <property type="match status" value="1"/>
</dbReference>
<dbReference type="Pfam" id="PF01546">
    <property type="entry name" value="Peptidase_M20"/>
    <property type="match status" value="1"/>
</dbReference>
<dbReference type="Proteomes" id="UP000006008">
    <property type="component" value="Unassembled WGS sequence"/>
</dbReference>
<evidence type="ECO:0000256" key="14">
    <source>
        <dbReference type="ARBA" id="ARBA00075285"/>
    </source>
</evidence>
<evidence type="ECO:0000256" key="16">
    <source>
        <dbReference type="ARBA" id="ARBA00077688"/>
    </source>
</evidence>
<evidence type="ECO:0000256" key="4">
    <source>
        <dbReference type="ARBA" id="ARBA00022723"/>
    </source>
</evidence>
<keyword evidence="5" id="KW-0378">Hydrolase</keyword>
<dbReference type="PIRSF" id="PIRSF016599">
    <property type="entry name" value="Xaa-His_dipept"/>
    <property type="match status" value="1"/>
</dbReference>
<evidence type="ECO:0000313" key="19">
    <source>
        <dbReference type="EMBL" id="EHB91272.1"/>
    </source>
</evidence>
<keyword evidence="20" id="KW-1185">Reference proteome</keyword>
<evidence type="ECO:0000256" key="8">
    <source>
        <dbReference type="ARBA" id="ARBA00023285"/>
    </source>
</evidence>
<reference evidence="19 20" key="1">
    <citation type="submission" date="2011-08" db="EMBL/GenBank/DDBJ databases">
        <title>The Genome Sequence of Alistipes indistinctus YIT 12060.</title>
        <authorList>
            <consortium name="The Broad Institute Genome Sequencing Platform"/>
            <person name="Earl A."/>
            <person name="Ward D."/>
            <person name="Feldgarden M."/>
            <person name="Gevers D."/>
            <person name="Morotomi M."/>
            <person name="Young S.K."/>
            <person name="Zeng Q."/>
            <person name="Gargeya S."/>
            <person name="Fitzgerald M."/>
            <person name="Haas B."/>
            <person name="Abouelleil A."/>
            <person name="Alvarado L."/>
            <person name="Arachchi H.M."/>
            <person name="Berlin A."/>
            <person name="Brown A."/>
            <person name="Chapman S.B."/>
            <person name="Chen Z."/>
            <person name="Dunbar C."/>
            <person name="Freedman E."/>
            <person name="Gearin G."/>
            <person name="Gellesch M."/>
            <person name="Goldberg J."/>
            <person name="Griggs A."/>
            <person name="Gujja S."/>
            <person name="Heiman D."/>
            <person name="Howarth C."/>
            <person name="Larson L."/>
            <person name="Lui A."/>
            <person name="MacDonald P.J.P."/>
            <person name="Montmayeur A."/>
            <person name="Murphy C."/>
            <person name="Neiman D."/>
            <person name="Pearson M."/>
            <person name="Priest M."/>
            <person name="Roberts A."/>
            <person name="Saif S."/>
            <person name="Shea T."/>
            <person name="Shenoy N."/>
            <person name="Sisk P."/>
            <person name="Stolte C."/>
            <person name="Sykes S."/>
            <person name="Wortman J."/>
            <person name="Nusbaum C."/>
            <person name="Birren B."/>
        </authorList>
    </citation>
    <scope>NUCLEOTIDE SEQUENCE [LARGE SCALE GENOMIC DNA]</scope>
    <source>
        <strain evidence="19 20">YIT 12060</strain>
    </source>
</reference>
<comment type="cofactor">
    <cofactor evidence="2">
        <name>Zn(2+)</name>
        <dbReference type="ChEBI" id="CHEBI:29105"/>
    </cofactor>
</comment>
<evidence type="ECO:0000256" key="13">
    <source>
        <dbReference type="ARBA" id="ARBA00071271"/>
    </source>
</evidence>
<dbReference type="InterPro" id="IPR011650">
    <property type="entry name" value="Peptidase_M20_dimer"/>
</dbReference>
<evidence type="ECO:0000256" key="12">
    <source>
        <dbReference type="ARBA" id="ARBA00061423"/>
    </source>
</evidence>
<dbReference type="OrthoDB" id="9773892at2"/>
<dbReference type="InterPro" id="IPR001160">
    <property type="entry name" value="Peptidase_M20C"/>
</dbReference>
<gene>
    <name evidence="19" type="ORF">HMPREF9450_01321</name>
</gene>
<dbReference type="PRINTS" id="PR00934">
    <property type="entry name" value="XHISDIPTASE"/>
</dbReference>
<dbReference type="RefSeq" id="WP_009134127.1">
    <property type="nucleotide sequence ID" value="NZ_CP102250.1"/>
</dbReference>
<sequence>MDKNIAALAPHEVWKQFAALCAIPRPSGHETAVRDYLIAQGNSFGIECFADEAGNVIMRKPATPGMEDRKGIILQAHMDMVPQKNNDKTFDFTKDPIEAYIDGEWVTANGTTLGADNGMGLAAILAVMGSKTLKHGPLEALITASEETGMDGAFGLKPGVLQGDILLNLDSEAEGELYVGCAGGLDLNVSLTYKEEAVPAGLKPVKIEVKGLLGGHSGIEIILERGNANKIMARLLLHAQKEFGLRLASIDGGGLRNAIPREATAVALIPQEKLQTFGEMVKTFDTLIRAELKGVDDGVTVTAGDTSMPASVMDTESQNRLLNAVQGCPNGVIRMSPSMPGLVQTSTNLARVVSENGTVRMQALLRSSVDSEKEYLAETMTSVFTLAGAVVTPSGGYSGWNPNMDSPILKTMTESYEALYGRKPAVMAIHAGLECGILGGKYPNLDMISFGPTIRYPHSPDEKTEIASVGKFWDYLLHTLSHVPQR</sequence>
<evidence type="ECO:0000256" key="1">
    <source>
        <dbReference type="ARBA" id="ARBA00001941"/>
    </source>
</evidence>
<evidence type="ECO:0000256" key="6">
    <source>
        <dbReference type="ARBA" id="ARBA00022833"/>
    </source>
</evidence>
<dbReference type="Gene3D" id="3.40.630.10">
    <property type="entry name" value="Zn peptidases"/>
    <property type="match status" value="2"/>
</dbReference>
<comment type="catalytic activity">
    <reaction evidence="9">
        <text>Hydrolysis of dipeptides, preferentially hydrophobic dipeptides including prolyl amino acids.</text>
        <dbReference type="EC" id="3.4.13.18"/>
    </reaction>
</comment>
<dbReference type="PATRIC" id="fig|742725.3.peg.1397"/>
<dbReference type="GO" id="GO:0005829">
    <property type="term" value="C:cytosol"/>
    <property type="evidence" value="ECO:0007669"/>
    <property type="project" value="TreeGrafter"/>
</dbReference>
<accession>G5H9K6</accession>
<dbReference type="CDD" id="cd03890">
    <property type="entry name" value="M20_pepD"/>
    <property type="match status" value="1"/>
</dbReference>
<evidence type="ECO:0000313" key="20">
    <source>
        <dbReference type="Proteomes" id="UP000006008"/>
    </source>
</evidence>
<dbReference type="FunFam" id="3.40.630.10:FF:000015">
    <property type="entry name" value="Aminoacyl-histidine dipeptidase PepD"/>
    <property type="match status" value="1"/>
</dbReference>
<dbReference type="EC" id="3.4.13.18" evidence="10"/>
<evidence type="ECO:0000259" key="18">
    <source>
        <dbReference type="Pfam" id="PF07687"/>
    </source>
</evidence>
<feature type="domain" description="Peptidase M20 dimerisation" evidence="18">
    <location>
        <begin position="207"/>
        <end position="293"/>
    </location>
</feature>
<dbReference type="PANTHER" id="PTHR43501">
    <property type="entry name" value="CYTOSOL NON-SPECIFIC DIPEPTIDASE"/>
    <property type="match status" value="1"/>
</dbReference>
<dbReference type="GeneID" id="92815649"/>
<dbReference type="HOGENOM" id="CLU_028526_0_0_10"/>
<comment type="similarity">
    <text evidence="12">Belongs to the peptidase M20C family.</text>
</comment>
<dbReference type="eggNOG" id="COG2195">
    <property type="taxonomic scope" value="Bacteria"/>
</dbReference>
<evidence type="ECO:0000256" key="3">
    <source>
        <dbReference type="ARBA" id="ARBA00022670"/>
    </source>
</evidence>
<dbReference type="AlphaFoldDB" id="G5H9K6"/>
<evidence type="ECO:0000256" key="10">
    <source>
        <dbReference type="ARBA" id="ARBA00038976"/>
    </source>
</evidence>
<dbReference type="SUPFAM" id="SSF53187">
    <property type="entry name" value="Zn-dependent exopeptidases"/>
    <property type="match status" value="1"/>
</dbReference>
<dbReference type="GO" id="GO:0070573">
    <property type="term" value="F:metallodipeptidase activity"/>
    <property type="evidence" value="ECO:0007669"/>
    <property type="project" value="TreeGrafter"/>
</dbReference>
<organism evidence="19 20">
    <name type="scientific">Alistipes indistinctus YIT 12060</name>
    <dbReference type="NCBI Taxonomy" id="742725"/>
    <lineage>
        <taxon>Bacteria</taxon>
        <taxon>Pseudomonadati</taxon>
        <taxon>Bacteroidota</taxon>
        <taxon>Bacteroidia</taxon>
        <taxon>Bacteroidales</taxon>
        <taxon>Rikenellaceae</taxon>
        <taxon>Alistipes</taxon>
    </lineage>
</organism>